<name>A0A9J6CJZ0_POLVA</name>
<comment type="cofactor">
    <cofactor evidence="1">
        <name>Ni(2+)</name>
        <dbReference type="ChEBI" id="CHEBI:49786"/>
    </cofactor>
</comment>
<keyword evidence="11" id="KW-1185">Reference proteome</keyword>
<evidence type="ECO:0000256" key="7">
    <source>
        <dbReference type="ARBA" id="ARBA00032948"/>
    </source>
</evidence>
<accession>A0A9J6CJZ0</accession>
<reference evidence="10" key="1">
    <citation type="submission" date="2021-03" db="EMBL/GenBank/DDBJ databases">
        <title>Chromosome level genome of the anhydrobiotic midge Polypedilum vanderplanki.</title>
        <authorList>
            <person name="Yoshida Y."/>
            <person name="Kikawada T."/>
            <person name="Gusev O."/>
        </authorList>
    </citation>
    <scope>NUCLEOTIDE SEQUENCE</scope>
    <source>
        <strain evidence="10">NIAS01</strain>
        <tissue evidence="10">Whole body or cell culture</tissue>
    </source>
</reference>
<dbReference type="GO" id="GO:0004594">
    <property type="term" value="F:pantothenate kinase activity"/>
    <property type="evidence" value="ECO:0007669"/>
    <property type="project" value="TreeGrafter"/>
</dbReference>
<dbReference type="GO" id="GO:0005634">
    <property type="term" value="C:nucleus"/>
    <property type="evidence" value="ECO:0007669"/>
    <property type="project" value="TreeGrafter"/>
</dbReference>
<dbReference type="PANTHER" id="PTHR12280">
    <property type="entry name" value="PANTOTHENATE KINASE"/>
    <property type="match status" value="1"/>
</dbReference>
<dbReference type="Pfam" id="PF01937">
    <property type="entry name" value="ARMT1-like_dom"/>
    <property type="match status" value="1"/>
</dbReference>
<comment type="subunit">
    <text evidence="2">Homodimer. Interacts with PKM.</text>
</comment>
<gene>
    <name evidence="10" type="ORF">PVAND_011406</name>
</gene>
<evidence type="ECO:0000313" key="10">
    <source>
        <dbReference type="EMBL" id="KAG5682011.1"/>
    </source>
</evidence>
<dbReference type="Gene3D" id="3.40.50.10880">
    <property type="entry name" value="Uncharacterised protein PF01937, DUF89, domain 3"/>
    <property type="match status" value="1"/>
</dbReference>
<dbReference type="GO" id="GO:0015937">
    <property type="term" value="P:coenzyme A biosynthetic process"/>
    <property type="evidence" value="ECO:0007669"/>
    <property type="project" value="InterPro"/>
</dbReference>
<evidence type="ECO:0000256" key="4">
    <source>
        <dbReference type="ARBA" id="ARBA00022596"/>
    </source>
</evidence>
<protein>
    <recommendedName>
        <fullName evidence="3">4'-phosphopantetheine phosphatase</fullName>
    </recommendedName>
    <alternativeName>
        <fullName evidence="7">Inactive pantothenic acid kinase 4</fullName>
    </alternativeName>
</protein>
<dbReference type="PANTHER" id="PTHR12280:SF35">
    <property type="entry name" value="4'-PHOSPHOPANTETHEINE PHOSPHATASE"/>
    <property type="match status" value="1"/>
</dbReference>
<comment type="function">
    <text evidence="8">Phosphatase which shows a preference for 4'-phosphopantetheine and its oxidatively damaged forms (sulfonate or S-sulfonate), providing strong indirect evidence that the phosphatase activity pre-empts damage in the coenzyme A (CoA) pathway. Hydrolyzing excess 4'-phosphopantetheine could constitute a directed overflow mechanism to prevent its oxidation to the S-sulfonate, sulfonate, or other forms. Hydrolyzing 4'-phosphopantetheine sulfonate or S-sulfonate would forestall their conversion to inactive forms of CoA and acyl carrier protein. May play a role in the physiological regulation of CoA intracellular levels.</text>
</comment>
<feature type="domain" description="Damage-control phosphatase ARMT1-like metal-binding" evidence="9">
    <location>
        <begin position="47"/>
        <end position="343"/>
    </location>
</feature>
<keyword evidence="5" id="KW-0944">Nitration</keyword>
<proteinExistence type="predicted"/>
<evidence type="ECO:0000256" key="1">
    <source>
        <dbReference type="ARBA" id="ARBA00001967"/>
    </source>
</evidence>
<dbReference type="InterPro" id="IPR002791">
    <property type="entry name" value="ARMT1-like_metal-bd"/>
</dbReference>
<dbReference type="Proteomes" id="UP001107558">
    <property type="component" value="Chromosome 1"/>
</dbReference>
<organism evidence="10 11">
    <name type="scientific">Polypedilum vanderplanki</name>
    <name type="common">Sleeping chironomid midge</name>
    <dbReference type="NCBI Taxonomy" id="319348"/>
    <lineage>
        <taxon>Eukaryota</taxon>
        <taxon>Metazoa</taxon>
        <taxon>Ecdysozoa</taxon>
        <taxon>Arthropoda</taxon>
        <taxon>Hexapoda</taxon>
        <taxon>Insecta</taxon>
        <taxon>Pterygota</taxon>
        <taxon>Neoptera</taxon>
        <taxon>Endopterygota</taxon>
        <taxon>Diptera</taxon>
        <taxon>Nematocera</taxon>
        <taxon>Chironomoidea</taxon>
        <taxon>Chironomidae</taxon>
        <taxon>Chironominae</taxon>
        <taxon>Polypedilum</taxon>
        <taxon>Polypedilum</taxon>
    </lineage>
</organism>
<evidence type="ECO:0000256" key="2">
    <source>
        <dbReference type="ARBA" id="ARBA00011388"/>
    </source>
</evidence>
<evidence type="ECO:0000313" key="11">
    <source>
        <dbReference type="Proteomes" id="UP001107558"/>
    </source>
</evidence>
<sequence length="353" mass="41009">MYEKISKFINIEEYIANFEFDLNKDEKQKIFWKNQMLILIEKFSKQIRSYKEDEPDETKEDRIVKFQNEYLAQVNILMKSQDFLSVRQLLMLNERLLNKYGFFDVWRLQKLEENTKALSLLGARLEKVDNISDNRKRWENLFCGLLASNIFDSGSSAVQDILSNNINFGFHDALDKIQRRPWLIDNFDEFFDTIEKRPFKCIAFFCDNSGIDFVLGVLPLTVEFLKMNTKVILIGNSSPSLNDITYNELKDVVQQACESSDIIRKSYENKCLILGENGNHGCCLNFMDIDENVLDTMISMEVDLIVIEGVGRSIHTNFNAKFKCQSLKLAVIKNKFLAECLGGVLFDAICKYE</sequence>
<comment type="caution">
    <text evidence="10">The sequence shown here is derived from an EMBL/GenBank/DDBJ whole genome shotgun (WGS) entry which is preliminary data.</text>
</comment>
<dbReference type="EMBL" id="JADBJN010000001">
    <property type="protein sequence ID" value="KAG5682011.1"/>
    <property type="molecule type" value="Genomic_DNA"/>
</dbReference>
<evidence type="ECO:0000259" key="9">
    <source>
        <dbReference type="Pfam" id="PF01937"/>
    </source>
</evidence>
<comment type="catalytic activity">
    <reaction evidence="6">
        <text>(R)-4'-phospho-S-sulfopantetheine + H2O = (R)-S-sulfopantetheine + phosphate</text>
        <dbReference type="Rhea" id="RHEA:68340"/>
        <dbReference type="ChEBI" id="CHEBI:15377"/>
        <dbReference type="ChEBI" id="CHEBI:43474"/>
        <dbReference type="ChEBI" id="CHEBI:177302"/>
        <dbReference type="ChEBI" id="CHEBI:177303"/>
    </reaction>
    <physiologicalReaction direction="left-to-right" evidence="6">
        <dbReference type="Rhea" id="RHEA:68341"/>
    </physiologicalReaction>
</comment>
<dbReference type="GO" id="GO:0005524">
    <property type="term" value="F:ATP binding"/>
    <property type="evidence" value="ECO:0007669"/>
    <property type="project" value="InterPro"/>
</dbReference>
<evidence type="ECO:0000256" key="8">
    <source>
        <dbReference type="ARBA" id="ARBA00046055"/>
    </source>
</evidence>
<dbReference type="AlphaFoldDB" id="A0A9J6CJZ0"/>
<evidence type="ECO:0000256" key="5">
    <source>
        <dbReference type="ARBA" id="ARBA00023074"/>
    </source>
</evidence>
<dbReference type="InterPro" id="IPR004567">
    <property type="entry name" value="Type_II_PanK"/>
</dbReference>
<evidence type="ECO:0000256" key="6">
    <source>
        <dbReference type="ARBA" id="ARBA00029347"/>
    </source>
</evidence>
<keyword evidence="4" id="KW-0533">Nickel</keyword>
<dbReference type="InterPro" id="IPR036075">
    <property type="entry name" value="ARMT-1-like_metal-bd_sf"/>
</dbReference>
<dbReference type="GO" id="GO:0005829">
    <property type="term" value="C:cytosol"/>
    <property type="evidence" value="ECO:0007669"/>
    <property type="project" value="TreeGrafter"/>
</dbReference>
<dbReference type="OrthoDB" id="498611at2759"/>
<dbReference type="SUPFAM" id="SSF111321">
    <property type="entry name" value="AF1104-like"/>
    <property type="match status" value="1"/>
</dbReference>
<evidence type="ECO:0000256" key="3">
    <source>
        <dbReference type="ARBA" id="ARBA00019490"/>
    </source>
</evidence>